<dbReference type="PANTHER" id="PTHR48081:SF8">
    <property type="entry name" value="ALPHA_BETA HYDROLASE FOLD-3 DOMAIN-CONTAINING PROTEIN-RELATED"/>
    <property type="match status" value="1"/>
</dbReference>
<proteinExistence type="predicted"/>
<sequence length="320" mass="34296">MQVVLDQYARLVPQPIATLTTAEARRQPTLADAVNAVLKTRGKRGGSEPVAQIADRAIAGPAGEIRLRVYTPTADGTGPMPVIIYFHGGGFVIGSVDSYDASARALTNAAKAIVISAHYRQGPENKFPAATEDAFAAYQWTLAHAAEINGDPRRIAVAGEGAGGNLAAGVCIRARDSNVPVPLHQLLIYPLLDSRTDTPSYSENTNVIPFGRPLIDWYLDHSVSPADRINPRFALLRAASFDDLPPATIITAQIDPLRSEGETYARKLREARVDVAHRNYEGVVHDFFGLGAVVPQARSAVVFAGGRLQQAFKDAAPIGR</sequence>
<comment type="caution">
    <text evidence="3">The sequence shown here is derived from an EMBL/GenBank/DDBJ whole genome shotgun (WGS) entry which is preliminary data.</text>
</comment>
<evidence type="ECO:0000256" key="1">
    <source>
        <dbReference type="ARBA" id="ARBA00022801"/>
    </source>
</evidence>
<name>A0A556QSW2_9BACT</name>
<evidence type="ECO:0000313" key="3">
    <source>
        <dbReference type="EMBL" id="TSJ79709.1"/>
    </source>
</evidence>
<reference evidence="3 4" key="1">
    <citation type="submission" date="2019-07" db="EMBL/GenBank/DDBJ databases">
        <title>Description of 53C-WASEF.</title>
        <authorList>
            <person name="Pitt A."/>
            <person name="Hahn M.W."/>
        </authorList>
    </citation>
    <scope>NUCLEOTIDE SEQUENCE [LARGE SCALE GENOMIC DNA]</scope>
    <source>
        <strain evidence="3 4">53C-WASEF</strain>
    </source>
</reference>
<organism evidence="3 4">
    <name type="scientific">Rariglobus hedericola</name>
    <dbReference type="NCBI Taxonomy" id="2597822"/>
    <lineage>
        <taxon>Bacteria</taxon>
        <taxon>Pseudomonadati</taxon>
        <taxon>Verrucomicrobiota</taxon>
        <taxon>Opitutia</taxon>
        <taxon>Opitutales</taxon>
        <taxon>Opitutaceae</taxon>
        <taxon>Rariglobus</taxon>
    </lineage>
</organism>
<keyword evidence="4" id="KW-1185">Reference proteome</keyword>
<evidence type="ECO:0000313" key="4">
    <source>
        <dbReference type="Proteomes" id="UP000315648"/>
    </source>
</evidence>
<protein>
    <submittedName>
        <fullName evidence="3">Alpha/beta hydrolase</fullName>
    </submittedName>
</protein>
<dbReference type="Gene3D" id="3.40.50.1820">
    <property type="entry name" value="alpha/beta hydrolase"/>
    <property type="match status" value="1"/>
</dbReference>
<dbReference type="Proteomes" id="UP000315648">
    <property type="component" value="Unassembled WGS sequence"/>
</dbReference>
<accession>A0A556QSW2</accession>
<dbReference type="InterPro" id="IPR013094">
    <property type="entry name" value="AB_hydrolase_3"/>
</dbReference>
<evidence type="ECO:0000259" key="2">
    <source>
        <dbReference type="Pfam" id="PF07859"/>
    </source>
</evidence>
<dbReference type="Pfam" id="PF07859">
    <property type="entry name" value="Abhydrolase_3"/>
    <property type="match status" value="1"/>
</dbReference>
<feature type="domain" description="Alpha/beta hydrolase fold-3" evidence="2">
    <location>
        <begin position="83"/>
        <end position="288"/>
    </location>
</feature>
<dbReference type="InterPro" id="IPR050300">
    <property type="entry name" value="GDXG_lipolytic_enzyme"/>
</dbReference>
<gene>
    <name evidence="3" type="ORF">FPL22_03235</name>
</gene>
<dbReference type="PANTHER" id="PTHR48081">
    <property type="entry name" value="AB HYDROLASE SUPERFAMILY PROTEIN C4A8.06C"/>
    <property type="match status" value="1"/>
</dbReference>
<dbReference type="EMBL" id="VMBG01000001">
    <property type="protein sequence ID" value="TSJ79709.1"/>
    <property type="molecule type" value="Genomic_DNA"/>
</dbReference>
<dbReference type="AlphaFoldDB" id="A0A556QSW2"/>
<dbReference type="SUPFAM" id="SSF53474">
    <property type="entry name" value="alpha/beta-Hydrolases"/>
    <property type="match status" value="1"/>
</dbReference>
<dbReference type="GO" id="GO:0016787">
    <property type="term" value="F:hydrolase activity"/>
    <property type="evidence" value="ECO:0007669"/>
    <property type="project" value="UniProtKB-KW"/>
</dbReference>
<keyword evidence="1 3" id="KW-0378">Hydrolase</keyword>
<dbReference type="OrthoDB" id="9815425at2"/>
<dbReference type="InterPro" id="IPR029058">
    <property type="entry name" value="AB_hydrolase_fold"/>
</dbReference>